<accession>G0N577</accession>
<dbReference type="Proteomes" id="UP000008068">
    <property type="component" value="Unassembled WGS sequence"/>
</dbReference>
<keyword evidence="1" id="KW-0472">Membrane</keyword>
<keyword evidence="1" id="KW-1133">Transmembrane helix</keyword>
<feature type="signal peptide" evidence="2">
    <location>
        <begin position="1"/>
        <end position="22"/>
    </location>
</feature>
<dbReference type="EMBL" id="GL379839">
    <property type="protein sequence ID" value="EGT52957.1"/>
    <property type="molecule type" value="Genomic_DNA"/>
</dbReference>
<dbReference type="HOGENOM" id="CLU_834801_0_0_1"/>
<feature type="chain" id="PRO_5003404652" evidence="2">
    <location>
        <begin position="23"/>
        <end position="345"/>
    </location>
</feature>
<dbReference type="OMA" id="AENTYFW"/>
<sequence length="345" mass="39179">MAFRKVINPFLILIFYVNLTTAVIEVDVTKLSVNFNSQINNFINCFGVDIDFYLQVATSNYSQVNQYSIAQEDATQYSVNLPGTSAFTIQSTTDFIVLTGILSMRCSNGQNTSDSFLLQSQSSKQADKNNQDVPIQVTSNKNQWTLTATINRKCTGLNEYGFNCNEQCSTVNDAYYCYTCGTNGQKTCCNSGNVNPDDCSLYDHPVSTTWSPNTQCSASAENTYFWLMISFAIIIAILAILLLLVLLELCCGLFTGHRTAKRSEDGEWIVQKEPKANRELYDGDINRHHQYRRRQEESVESTVIDDRDRRSPYTISRQGMENHSYDDEILRNEFQEAQPRRIARV</sequence>
<organism evidence="4">
    <name type="scientific">Caenorhabditis brenneri</name>
    <name type="common">Nematode worm</name>
    <dbReference type="NCBI Taxonomy" id="135651"/>
    <lineage>
        <taxon>Eukaryota</taxon>
        <taxon>Metazoa</taxon>
        <taxon>Ecdysozoa</taxon>
        <taxon>Nematoda</taxon>
        <taxon>Chromadorea</taxon>
        <taxon>Rhabditida</taxon>
        <taxon>Rhabditina</taxon>
        <taxon>Rhabditomorpha</taxon>
        <taxon>Rhabditoidea</taxon>
        <taxon>Rhabditidae</taxon>
        <taxon>Peloderinae</taxon>
        <taxon>Caenorhabditis</taxon>
    </lineage>
</organism>
<evidence type="ECO:0000256" key="1">
    <source>
        <dbReference type="SAM" id="Phobius"/>
    </source>
</evidence>
<dbReference type="FunCoup" id="G0N577">
    <property type="interactions" value="1549"/>
</dbReference>
<keyword evidence="4" id="KW-1185">Reference proteome</keyword>
<dbReference type="OrthoDB" id="5807363at2759"/>
<protein>
    <submittedName>
        <fullName evidence="3">Uncharacterized protein</fullName>
    </submittedName>
</protein>
<dbReference type="eggNOG" id="ENOG502TM7M">
    <property type="taxonomic scope" value="Eukaryota"/>
</dbReference>
<evidence type="ECO:0000256" key="2">
    <source>
        <dbReference type="SAM" id="SignalP"/>
    </source>
</evidence>
<dbReference type="AlphaFoldDB" id="G0N577"/>
<name>G0N577_CAEBE</name>
<gene>
    <name evidence="3" type="ORF">CAEBREN_05654</name>
</gene>
<dbReference type="InParanoid" id="G0N577"/>
<evidence type="ECO:0000313" key="3">
    <source>
        <dbReference type="EMBL" id="EGT52957.1"/>
    </source>
</evidence>
<keyword evidence="1" id="KW-0812">Transmembrane</keyword>
<evidence type="ECO:0000313" key="4">
    <source>
        <dbReference type="Proteomes" id="UP000008068"/>
    </source>
</evidence>
<keyword evidence="2" id="KW-0732">Signal</keyword>
<feature type="transmembrane region" description="Helical" evidence="1">
    <location>
        <begin position="224"/>
        <end position="254"/>
    </location>
</feature>
<proteinExistence type="predicted"/>
<reference evidence="4" key="1">
    <citation type="submission" date="2011-07" db="EMBL/GenBank/DDBJ databases">
        <authorList>
            <consortium name="Caenorhabditis brenneri Sequencing and Analysis Consortium"/>
            <person name="Wilson R.K."/>
        </authorList>
    </citation>
    <scope>NUCLEOTIDE SEQUENCE [LARGE SCALE GENOMIC DNA]</scope>
    <source>
        <strain evidence="4">PB2801</strain>
    </source>
</reference>